<dbReference type="InterPro" id="IPR015892">
    <property type="entry name" value="Carbonic_anhydrase_CS"/>
</dbReference>
<dbReference type="InterPro" id="IPR001765">
    <property type="entry name" value="Carbonic_anhydrase"/>
</dbReference>
<evidence type="ECO:0000256" key="1">
    <source>
        <dbReference type="ARBA" id="ARBA00001947"/>
    </source>
</evidence>
<organism evidence="9 10">
    <name type="scientific">Vogesella oryzagri</name>
    <dbReference type="NCBI Taxonomy" id="3160864"/>
    <lineage>
        <taxon>Bacteria</taxon>
        <taxon>Pseudomonadati</taxon>
        <taxon>Pseudomonadota</taxon>
        <taxon>Betaproteobacteria</taxon>
        <taxon>Neisseriales</taxon>
        <taxon>Chromobacteriaceae</taxon>
        <taxon>Vogesella</taxon>
    </lineage>
</organism>
<evidence type="ECO:0000256" key="7">
    <source>
        <dbReference type="ARBA" id="ARBA00048348"/>
    </source>
</evidence>
<dbReference type="PANTHER" id="PTHR11002">
    <property type="entry name" value="CARBONIC ANHYDRASE"/>
    <property type="match status" value="1"/>
</dbReference>
<evidence type="ECO:0000313" key="9">
    <source>
        <dbReference type="EMBL" id="MEQ6290929.1"/>
    </source>
</evidence>
<keyword evidence="4" id="KW-0479">Metal-binding</keyword>
<evidence type="ECO:0000256" key="4">
    <source>
        <dbReference type="ARBA" id="ARBA00022723"/>
    </source>
</evidence>
<comment type="caution">
    <text evidence="9">The sequence shown here is derived from an EMBL/GenBank/DDBJ whole genome shotgun (WGS) entry which is preliminary data.</text>
</comment>
<dbReference type="EMBL" id="JBEFLD010000004">
    <property type="protein sequence ID" value="MEQ6290929.1"/>
    <property type="molecule type" value="Genomic_DNA"/>
</dbReference>
<dbReference type="InterPro" id="IPR036874">
    <property type="entry name" value="Carbonic_anhydrase_sf"/>
</dbReference>
<keyword evidence="6 8" id="KW-0456">Lyase</keyword>
<evidence type="ECO:0000313" key="10">
    <source>
        <dbReference type="Proteomes" id="UP001433638"/>
    </source>
</evidence>
<comment type="similarity">
    <text evidence="2 8">Belongs to the beta-class carbonic anhydrase family.</text>
</comment>
<evidence type="ECO:0000256" key="3">
    <source>
        <dbReference type="ARBA" id="ARBA00012925"/>
    </source>
</evidence>
<reference evidence="9" key="1">
    <citation type="submission" date="2024-06" db="EMBL/GenBank/DDBJ databases">
        <title>Genome sequence of Vogesella sp. MAHUQ-64.</title>
        <authorList>
            <person name="Huq M.A."/>
        </authorList>
    </citation>
    <scope>NUCLEOTIDE SEQUENCE</scope>
    <source>
        <strain evidence="9">MAHUQ-64</strain>
    </source>
</reference>
<comment type="function">
    <text evidence="8">Reversible hydration of carbon dioxide.</text>
</comment>
<sequence length="220" mass="24294">MNSVEPLLDGFRRFQQNYFSPEQNLYEALRHGQHPATLVIGCCDSRVHPPALMSSQPGEMFVVRNVANLVPPYDAGNQHASVAAALEFAVLSLNVERIIVMGHAGCGGIRALMQRSTPQDSALTRWLDIAAPARDFVYRSYGHEDEAQRLHRCEQAAIMVSLDNLLSYPWLAEKVQAGQLVLDGWYFDLNDGALWGYDAAGKAFVPLVCPLQPRQQASAA</sequence>
<name>A0ABV1M3W8_9NEIS</name>
<dbReference type="SMART" id="SM00947">
    <property type="entry name" value="Pro_CA"/>
    <property type="match status" value="1"/>
</dbReference>
<keyword evidence="10" id="KW-1185">Reference proteome</keyword>
<dbReference type="Gene3D" id="3.40.1050.10">
    <property type="entry name" value="Carbonic anhydrase"/>
    <property type="match status" value="1"/>
</dbReference>
<dbReference type="Proteomes" id="UP001433638">
    <property type="component" value="Unassembled WGS sequence"/>
</dbReference>
<dbReference type="EC" id="4.2.1.1" evidence="3 8"/>
<dbReference type="PANTHER" id="PTHR11002:SF76">
    <property type="entry name" value="CARBONIC ANHYDRASE"/>
    <property type="match status" value="1"/>
</dbReference>
<keyword evidence="5 8" id="KW-0862">Zinc</keyword>
<dbReference type="GO" id="GO:0004089">
    <property type="term" value="F:carbonate dehydratase activity"/>
    <property type="evidence" value="ECO:0007669"/>
    <property type="project" value="UniProtKB-EC"/>
</dbReference>
<dbReference type="SUPFAM" id="SSF53056">
    <property type="entry name" value="beta-carbonic anhydrase, cab"/>
    <property type="match status" value="1"/>
</dbReference>
<protein>
    <recommendedName>
        <fullName evidence="3 8">Carbonic anhydrase</fullName>
        <ecNumber evidence="3 8">4.2.1.1</ecNumber>
    </recommendedName>
    <alternativeName>
        <fullName evidence="8">Carbonate dehydratase</fullName>
    </alternativeName>
</protein>
<evidence type="ECO:0000256" key="5">
    <source>
        <dbReference type="ARBA" id="ARBA00022833"/>
    </source>
</evidence>
<comment type="catalytic activity">
    <reaction evidence="7 8">
        <text>hydrogencarbonate + H(+) = CO2 + H2O</text>
        <dbReference type="Rhea" id="RHEA:10748"/>
        <dbReference type="ChEBI" id="CHEBI:15377"/>
        <dbReference type="ChEBI" id="CHEBI:15378"/>
        <dbReference type="ChEBI" id="CHEBI:16526"/>
        <dbReference type="ChEBI" id="CHEBI:17544"/>
        <dbReference type="EC" id="4.2.1.1"/>
    </reaction>
</comment>
<evidence type="ECO:0000256" key="8">
    <source>
        <dbReference type="RuleBase" id="RU003956"/>
    </source>
</evidence>
<accession>A0ABV1M3W8</accession>
<dbReference type="CDD" id="cd00884">
    <property type="entry name" value="beta_CA_cladeB"/>
    <property type="match status" value="1"/>
</dbReference>
<dbReference type="PROSITE" id="PS00705">
    <property type="entry name" value="PROK_CO2_ANHYDRASE_2"/>
    <property type="match status" value="1"/>
</dbReference>
<dbReference type="Pfam" id="PF00484">
    <property type="entry name" value="Pro_CA"/>
    <property type="match status" value="1"/>
</dbReference>
<evidence type="ECO:0000256" key="6">
    <source>
        <dbReference type="ARBA" id="ARBA00023239"/>
    </source>
</evidence>
<proteinExistence type="inferred from homology"/>
<dbReference type="RefSeq" id="WP_349587035.1">
    <property type="nucleotide sequence ID" value="NZ_JBEFLD010000004.1"/>
</dbReference>
<evidence type="ECO:0000256" key="2">
    <source>
        <dbReference type="ARBA" id="ARBA00006217"/>
    </source>
</evidence>
<dbReference type="InterPro" id="IPR045066">
    <property type="entry name" value="Beta_CA_cladeB"/>
</dbReference>
<comment type="cofactor">
    <cofactor evidence="1">
        <name>Zn(2+)</name>
        <dbReference type="ChEBI" id="CHEBI:29105"/>
    </cofactor>
</comment>
<gene>
    <name evidence="9" type="ORF">ABNW52_09895</name>
</gene>